<dbReference type="Pfam" id="PF20091">
    <property type="entry name" value="Abhydrolase_10"/>
    <property type="match status" value="1"/>
</dbReference>
<feature type="region of interest" description="Disordered" evidence="1">
    <location>
        <begin position="1"/>
        <end position="20"/>
    </location>
</feature>
<evidence type="ECO:0000256" key="1">
    <source>
        <dbReference type="SAM" id="MobiDB-lite"/>
    </source>
</evidence>
<dbReference type="RefSeq" id="WP_241729769.1">
    <property type="nucleotide sequence ID" value="NZ_JAALDM010000065.1"/>
</dbReference>
<dbReference type="GO" id="GO:0016787">
    <property type="term" value="F:hydrolase activity"/>
    <property type="evidence" value="ECO:0007669"/>
    <property type="project" value="UniProtKB-KW"/>
</dbReference>
<gene>
    <name evidence="3" type="ORF">ACFFVD_11765</name>
</gene>
<feature type="compositionally biased region" description="Polar residues" evidence="1">
    <location>
        <begin position="1"/>
        <end position="16"/>
    </location>
</feature>
<feature type="region of interest" description="Disordered" evidence="1">
    <location>
        <begin position="368"/>
        <end position="388"/>
    </location>
</feature>
<proteinExistence type="predicted"/>
<reference evidence="3 4" key="1">
    <citation type="submission" date="2024-09" db="EMBL/GenBank/DDBJ databases">
        <authorList>
            <person name="Sun Q."/>
            <person name="Mori K."/>
        </authorList>
    </citation>
    <scope>NUCLEOTIDE SEQUENCE [LARGE SCALE GENOMIC DNA]</scope>
    <source>
        <strain evidence="3 4">CCM 7659</strain>
    </source>
</reference>
<comment type="caution">
    <text evidence="3">The sequence shown here is derived from an EMBL/GenBank/DDBJ whole genome shotgun (WGS) entry which is preliminary data.</text>
</comment>
<dbReference type="Proteomes" id="UP001589700">
    <property type="component" value="Unassembled WGS sequence"/>
</dbReference>
<keyword evidence="3" id="KW-0378">Hydrolase</keyword>
<feature type="domain" description="Alpha/beta hydrolase" evidence="2">
    <location>
        <begin position="21"/>
        <end position="488"/>
    </location>
</feature>
<organism evidence="3 4">
    <name type="scientific">Dietzia aerolata</name>
    <dbReference type="NCBI Taxonomy" id="595984"/>
    <lineage>
        <taxon>Bacteria</taxon>
        <taxon>Bacillati</taxon>
        <taxon>Actinomycetota</taxon>
        <taxon>Actinomycetes</taxon>
        <taxon>Mycobacteriales</taxon>
        <taxon>Dietziaceae</taxon>
        <taxon>Dietzia</taxon>
    </lineage>
</organism>
<dbReference type="InterPro" id="IPR045394">
    <property type="entry name" value="Abhydrolase_dom"/>
</dbReference>
<name>A0ABV5JUA3_9ACTN</name>
<evidence type="ECO:0000313" key="4">
    <source>
        <dbReference type="Proteomes" id="UP001589700"/>
    </source>
</evidence>
<protein>
    <submittedName>
        <fullName evidence="3">Alpha/beta hydrolase domain-containing protein</fullName>
    </submittedName>
</protein>
<evidence type="ECO:0000313" key="3">
    <source>
        <dbReference type="EMBL" id="MFB9260480.1"/>
    </source>
</evidence>
<keyword evidence="4" id="KW-1185">Reference proteome</keyword>
<sequence>MADTSFPTFTELTEQRSFPPMTGRQPIDFAAVGYAETEWSMSGEAASYTAESTPEDGRFQLSDADSAPFATRVLVRRPVDPAAFSGVVLVEWLNVSGGQDAAPDFAYLAEEILRAGHVWIGLSAQYIAVEGGDAAVGMGGQTQGLRATRRGRYGALQHPGDAYAYDIVTQLGRYARDPRSATVAPVSGAAGPAIGPIGDLQPRQVIAVGESQSAFALTSYVNGVHLHGPAESRVFDAFLLHSRGAGFLPFDDRGRAASVESALDVGPARLREDVGVPALVVQAEGDLVGRIASLPARQPDSEWITTWEIAGQAHADLYQLGEFAQFVDCNGQINSGQQVFVLRAGLRHLITWAGGGARPPAAPPIEFDDDDNATTATPDAGRVGTEPVGGSLAATFGSSRGGVRTPVTDAPVEHLTGDVHPEAQPMCMLLGRTLEVHEQVLRERWPGDAGSSAELPGREQYLQAYQEATDRLIAEGFLLAEDRNEILADARPERITW</sequence>
<accession>A0ABV5JUA3</accession>
<evidence type="ECO:0000259" key="2">
    <source>
        <dbReference type="Pfam" id="PF20091"/>
    </source>
</evidence>
<dbReference type="EMBL" id="JBHMDY010000006">
    <property type="protein sequence ID" value="MFB9260480.1"/>
    <property type="molecule type" value="Genomic_DNA"/>
</dbReference>